<dbReference type="GO" id="GO:0051536">
    <property type="term" value="F:iron-sulfur cluster binding"/>
    <property type="evidence" value="ECO:0007669"/>
    <property type="project" value="InterPro"/>
</dbReference>
<feature type="region of interest" description="Disordered" evidence="1">
    <location>
        <begin position="46"/>
        <end position="67"/>
    </location>
</feature>
<keyword evidence="3" id="KW-1185">Reference proteome</keyword>
<sequence length="67" mass="7454">MAVRIAYDPVAFEVELKSSGRVYEIPANKTILDVLIEASEDPMHDCKRGDLRHLPDNGDRSATLTGR</sequence>
<name>A0A0R3MJF6_9BRAD</name>
<evidence type="ECO:0000313" key="3">
    <source>
        <dbReference type="Proteomes" id="UP000052023"/>
    </source>
</evidence>
<dbReference type="Proteomes" id="UP000052023">
    <property type="component" value="Unassembled WGS sequence"/>
</dbReference>
<feature type="compositionally biased region" description="Basic and acidic residues" evidence="1">
    <location>
        <begin position="46"/>
        <end position="59"/>
    </location>
</feature>
<dbReference type="InterPro" id="IPR036010">
    <property type="entry name" value="2Fe-2S_ferredoxin-like_sf"/>
</dbReference>
<dbReference type="RefSeq" id="WP_057847423.1">
    <property type="nucleotide sequence ID" value="NZ_LLYA01000203.1"/>
</dbReference>
<dbReference type="SUPFAM" id="SSF54292">
    <property type="entry name" value="2Fe-2S ferredoxin-like"/>
    <property type="match status" value="1"/>
</dbReference>
<comment type="caution">
    <text evidence="2">The sequence shown here is derived from an EMBL/GenBank/DDBJ whole genome shotgun (WGS) entry which is preliminary data.</text>
</comment>
<protein>
    <submittedName>
        <fullName evidence="2">Uncharacterized protein</fullName>
    </submittedName>
</protein>
<proteinExistence type="predicted"/>
<dbReference type="AlphaFoldDB" id="A0A0R3MJF6"/>
<reference evidence="2 3" key="1">
    <citation type="submission" date="2014-03" db="EMBL/GenBank/DDBJ databases">
        <title>Bradyrhizobium valentinum sp. nov., isolated from effective nodules of Lupinus mariae-josephae, a lupine endemic of basic-lime soils in Eastern Spain.</title>
        <authorList>
            <person name="Duran D."/>
            <person name="Rey L."/>
            <person name="Navarro A."/>
            <person name="Busquets A."/>
            <person name="Imperial J."/>
            <person name="Ruiz-Argueso T."/>
        </authorList>
    </citation>
    <scope>NUCLEOTIDE SEQUENCE [LARGE SCALE GENOMIC DNA]</scope>
    <source>
        <strain evidence="2 3">Ro19</strain>
    </source>
</reference>
<gene>
    <name evidence="2" type="ORF">CQ13_11595</name>
</gene>
<organism evidence="2 3">
    <name type="scientific">Bradyrhizobium retamae</name>
    <dbReference type="NCBI Taxonomy" id="1300035"/>
    <lineage>
        <taxon>Bacteria</taxon>
        <taxon>Pseudomonadati</taxon>
        <taxon>Pseudomonadota</taxon>
        <taxon>Alphaproteobacteria</taxon>
        <taxon>Hyphomicrobiales</taxon>
        <taxon>Nitrobacteraceae</taxon>
        <taxon>Bradyrhizobium</taxon>
    </lineage>
</organism>
<evidence type="ECO:0000256" key="1">
    <source>
        <dbReference type="SAM" id="MobiDB-lite"/>
    </source>
</evidence>
<evidence type="ECO:0000313" key="2">
    <source>
        <dbReference type="EMBL" id="KRR17989.1"/>
    </source>
</evidence>
<accession>A0A0R3MJF6</accession>
<dbReference type="EMBL" id="LLYA01000203">
    <property type="protein sequence ID" value="KRR17989.1"/>
    <property type="molecule type" value="Genomic_DNA"/>
</dbReference>